<comment type="caution">
    <text evidence="2">The sequence shown here is derived from an EMBL/GenBank/DDBJ whole genome shotgun (WGS) entry which is preliminary data.</text>
</comment>
<dbReference type="SUPFAM" id="SSF55347">
    <property type="entry name" value="Glyceraldehyde-3-phosphate dehydrogenase-like, C-terminal domain"/>
    <property type="match status" value="1"/>
</dbReference>
<dbReference type="PANTHER" id="PTHR43054">
    <property type="match status" value="1"/>
</dbReference>
<organism evidence="2 3">
    <name type="scientific">Lapidilactobacillus concavus DSM 17758</name>
    <dbReference type="NCBI Taxonomy" id="1423735"/>
    <lineage>
        <taxon>Bacteria</taxon>
        <taxon>Bacillati</taxon>
        <taxon>Bacillota</taxon>
        <taxon>Bacilli</taxon>
        <taxon>Lactobacillales</taxon>
        <taxon>Lactobacillaceae</taxon>
        <taxon>Lapidilactobacillus</taxon>
    </lineage>
</organism>
<dbReference type="STRING" id="1423735.FC15_GL000220"/>
<proteinExistence type="predicted"/>
<dbReference type="AlphaFoldDB" id="A0A0R1VY78"/>
<protein>
    <submittedName>
        <fullName evidence="2">Oxidoreductase, NAD-binding Rossmann fold family protein</fullName>
    </submittedName>
</protein>
<evidence type="ECO:0000313" key="3">
    <source>
        <dbReference type="Proteomes" id="UP000051315"/>
    </source>
</evidence>
<feature type="domain" description="Gfo/Idh/MocA-like oxidoreductase N-terminal" evidence="1">
    <location>
        <begin position="3"/>
        <end position="116"/>
    </location>
</feature>
<sequence>MANVGTIGTSAITKTFLQACIASCAFKITHVFSRTPEKAQALIDDLFIPDARADRELEAMLASTDVDIIYVASPNSLHFQHVKAALAHGKSVIVEKPAFVSPAEYQAIDEILKKNPGLHVIEGARHLYDANYLAASERVRAYDEVTGATLTYMKYSSRYDDFKAGKNPNIFSPKFAGGALYDLGVYLVYAAVDWFGMPKQANYAATKAENGIDLHGLARLHYDKFDVALIFGKDQQSFLPSEVYAHTHTLWLDNLGMPAKVRAYDGPAVFQDLSQHTAENPLVDEVNAFSLMFTNRDDAQFEQRWQLTGQVNCVLDQLRASAGIEFESGQD</sequence>
<name>A0A0R1VY78_9LACO</name>
<dbReference type="OrthoDB" id="9815825at2"/>
<reference evidence="2 3" key="1">
    <citation type="journal article" date="2015" name="Genome Announc.">
        <title>Expanding the biotechnology potential of lactobacilli through comparative genomics of 213 strains and associated genera.</title>
        <authorList>
            <person name="Sun Z."/>
            <person name="Harris H.M."/>
            <person name="McCann A."/>
            <person name="Guo C."/>
            <person name="Argimon S."/>
            <person name="Zhang W."/>
            <person name="Yang X."/>
            <person name="Jeffery I.B."/>
            <person name="Cooney J.C."/>
            <person name="Kagawa T.F."/>
            <person name="Liu W."/>
            <person name="Song Y."/>
            <person name="Salvetti E."/>
            <person name="Wrobel A."/>
            <person name="Rasinkangas P."/>
            <person name="Parkhill J."/>
            <person name="Rea M.C."/>
            <person name="O'Sullivan O."/>
            <person name="Ritari J."/>
            <person name="Douillard F.P."/>
            <person name="Paul Ross R."/>
            <person name="Yang R."/>
            <person name="Briner A.E."/>
            <person name="Felis G.E."/>
            <person name="de Vos W.M."/>
            <person name="Barrangou R."/>
            <person name="Klaenhammer T.R."/>
            <person name="Caufield P.W."/>
            <person name="Cui Y."/>
            <person name="Zhang H."/>
            <person name="O'Toole P.W."/>
        </authorList>
    </citation>
    <scope>NUCLEOTIDE SEQUENCE [LARGE SCALE GENOMIC DNA]</scope>
    <source>
        <strain evidence="2 3">DSM 17758</strain>
    </source>
</reference>
<gene>
    <name evidence="2" type="ORF">FC15_GL000220</name>
</gene>
<dbReference type="RefSeq" id="WP_057825010.1">
    <property type="nucleotide sequence ID" value="NZ_AZFX01000072.1"/>
</dbReference>
<dbReference type="SUPFAM" id="SSF51735">
    <property type="entry name" value="NAD(P)-binding Rossmann-fold domains"/>
    <property type="match status" value="1"/>
</dbReference>
<dbReference type="Pfam" id="PF01408">
    <property type="entry name" value="GFO_IDH_MocA"/>
    <property type="match status" value="1"/>
</dbReference>
<accession>A0A0R1VY78</accession>
<keyword evidence="3" id="KW-1185">Reference proteome</keyword>
<dbReference type="InterPro" id="IPR036291">
    <property type="entry name" value="NAD(P)-bd_dom_sf"/>
</dbReference>
<dbReference type="Gene3D" id="3.40.50.720">
    <property type="entry name" value="NAD(P)-binding Rossmann-like Domain"/>
    <property type="match status" value="1"/>
</dbReference>
<dbReference type="PANTHER" id="PTHR43054:SF1">
    <property type="entry name" value="SCYLLO-INOSITOL 2-DEHYDROGENASE (NADP(+)) IOLU"/>
    <property type="match status" value="1"/>
</dbReference>
<evidence type="ECO:0000259" key="1">
    <source>
        <dbReference type="Pfam" id="PF01408"/>
    </source>
</evidence>
<dbReference type="GO" id="GO:0000166">
    <property type="term" value="F:nucleotide binding"/>
    <property type="evidence" value="ECO:0007669"/>
    <property type="project" value="InterPro"/>
</dbReference>
<dbReference type="Proteomes" id="UP000051315">
    <property type="component" value="Unassembled WGS sequence"/>
</dbReference>
<dbReference type="EMBL" id="AZFX01000072">
    <property type="protein sequence ID" value="KRM08843.1"/>
    <property type="molecule type" value="Genomic_DNA"/>
</dbReference>
<evidence type="ECO:0000313" key="2">
    <source>
        <dbReference type="EMBL" id="KRM08843.1"/>
    </source>
</evidence>
<dbReference type="PATRIC" id="fig|1423735.3.peg.226"/>
<dbReference type="InterPro" id="IPR000683">
    <property type="entry name" value="Gfo/Idh/MocA-like_OxRdtase_N"/>
</dbReference>
<dbReference type="Gene3D" id="3.30.360.10">
    <property type="entry name" value="Dihydrodipicolinate Reductase, domain 2"/>
    <property type="match status" value="1"/>
</dbReference>